<accession>A0A6C2UJY0</accession>
<dbReference type="GO" id="GO:0042840">
    <property type="term" value="P:D-glucuronate catabolic process"/>
    <property type="evidence" value="ECO:0007669"/>
    <property type="project" value="TreeGrafter"/>
</dbReference>
<evidence type="ECO:0000313" key="9">
    <source>
        <dbReference type="Proteomes" id="UP000346198"/>
    </source>
</evidence>
<comment type="similarity">
    <text evidence="3 7">Belongs to the metallo-dependent hydrolases superfamily. Uronate isomerase family.</text>
</comment>
<dbReference type="GO" id="GO:0019698">
    <property type="term" value="P:D-galacturonate catabolic process"/>
    <property type="evidence" value="ECO:0007669"/>
    <property type="project" value="TreeGrafter"/>
</dbReference>
<dbReference type="InterPro" id="IPR032466">
    <property type="entry name" value="Metal_Hydrolase"/>
</dbReference>
<dbReference type="SUPFAM" id="SSF51556">
    <property type="entry name" value="Metallo-dependent hydrolases"/>
    <property type="match status" value="1"/>
</dbReference>
<dbReference type="HAMAP" id="MF_00675">
    <property type="entry name" value="UxaC"/>
    <property type="match status" value="1"/>
</dbReference>
<dbReference type="RefSeq" id="WP_136061828.1">
    <property type="nucleotide sequence ID" value="NZ_CAAHFH010000001.1"/>
</dbReference>
<gene>
    <name evidence="8" type="primary">uxaC_1</name>
    <name evidence="7" type="synonym">uxaC</name>
    <name evidence="8" type="ORF">SCARR_02471</name>
</gene>
<evidence type="ECO:0000256" key="4">
    <source>
        <dbReference type="ARBA" id="ARBA00012546"/>
    </source>
</evidence>
<dbReference type="EC" id="5.3.1.12" evidence="4 7"/>
<keyword evidence="9" id="KW-1185">Reference proteome</keyword>
<evidence type="ECO:0000256" key="1">
    <source>
        <dbReference type="ARBA" id="ARBA00001165"/>
    </source>
</evidence>
<organism evidence="8 9">
    <name type="scientific">Pontiella sulfatireligans</name>
    <dbReference type="NCBI Taxonomy" id="2750658"/>
    <lineage>
        <taxon>Bacteria</taxon>
        <taxon>Pseudomonadati</taxon>
        <taxon>Kiritimatiellota</taxon>
        <taxon>Kiritimatiellia</taxon>
        <taxon>Kiritimatiellales</taxon>
        <taxon>Pontiellaceae</taxon>
        <taxon>Pontiella</taxon>
    </lineage>
</organism>
<proteinExistence type="inferred from homology"/>
<dbReference type="NCBIfam" id="NF002794">
    <property type="entry name" value="PRK02925.1"/>
    <property type="match status" value="1"/>
</dbReference>
<dbReference type="Proteomes" id="UP000346198">
    <property type="component" value="Unassembled WGS sequence"/>
</dbReference>
<dbReference type="Gene3D" id="3.20.20.140">
    <property type="entry name" value="Metal-dependent hydrolases"/>
    <property type="match status" value="1"/>
</dbReference>
<sequence>MTAFIHSDFLLESDEASQLYHGYAAEFPIIDFHCHLPPAAVAQNKAWDNISQVWLDGDHYKWRAMRSNGIDEHFCTGAASDREKFDAFASIMPYLLRNPLYHWSHLELARYFDVDDLLLSPETADEVWERTSAVFSRGLTVQHLMHRSKVELVCTTDDPADSLEHHRAVADNPELKVTMLPTWRPDQSMAVENPEVYNTYLDRLAGTAECTIEDYDNLISALRKRHDVFHAAGCRLSDRGLDVFTFSNGAERKAREIFMRVRQGELLSDEERCLFRSAMLLELGRMDAEKGWTMQLHIGALRFNNSRMQGVLGYDSIDDRTYAAPLAQYLDALDQDDQLPKTILYNLNPRDNEMIATMIGNFQDGKTAGKIQFGSGWWFLDQKDGMERQMEALSNMGLLRRFVGMVTDSRSFLSYTRHEYFRRVLCNLLGNDMKRGVLPRDVELVGAMVQDVCYRNASTYFGF</sequence>
<dbReference type="AlphaFoldDB" id="A0A6C2UJY0"/>
<reference evidence="8 9" key="1">
    <citation type="submission" date="2019-04" db="EMBL/GenBank/DDBJ databases">
        <authorList>
            <person name="Van Vliet M D."/>
        </authorList>
    </citation>
    <scope>NUCLEOTIDE SEQUENCE [LARGE SCALE GENOMIC DNA]</scope>
    <source>
        <strain evidence="8 9">F21</strain>
    </source>
</reference>
<dbReference type="EMBL" id="CAAHFH010000001">
    <property type="protein sequence ID" value="VGO20408.1"/>
    <property type="molecule type" value="Genomic_DNA"/>
</dbReference>
<keyword evidence="6 7" id="KW-0413">Isomerase</keyword>
<evidence type="ECO:0000256" key="5">
    <source>
        <dbReference type="ARBA" id="ARBA00020555"/>
    </source>
</evidence>
<evidence type="ECO:0000256" key="2">
    <source>
        <dbReference type="ARBA" id="ARBA00004892"/>
    </source>
</evidence>
<dbReference type="PANTHER" id="PTHR30068:SF4">
    <property type="entry name" value="URONATE ISOMERASE"/>
    <property type="match status" value="1"/>
</dbReference>
<dbReference type="Pfam" id="PF02614">
    <property type="entry name" value="UxaC"/>
    <property type="match status" value="1"/>
</dbReference>
<dbReference type="GO" id="GO:0008880">
    <property type="term" value="F:glucuronate isomerase activity"/>
    <property type="evidence" value="ECO:0007669"/>
    <property type="project" value="UniProtKB-UniRule"/>
</dbReference>
<comment type="pathway">
    <text evidence="2 7">Carbohydrate metabolism; pentose and glucuronate interconversion.</text>
</comment>
<dbReference type="PANTHER" id="PTHR30068">
    <property type="entry name" value="URONATE ISOMERASE"/>
    <property type="match status" value="1"/>
</dbReference>
<evidence type="ECO:0000256" key="6">
    <source>
        <dbReference type="ARBA" id="ARBA00023235"/>
    </source>
</evidence>
<protein>
    <recommendedName>
        <fullName evidence="5 7">Uronate isomerase</fullName>
        <ecNumber evidence="4 7">5.3.1.12</ecNumber>
    </recommendedName>
    <alternativeName>
        <fullName evidence="7">Glucuronate isomerase</fullName>
    </alternativeName>
    <alternativeName>
        <fullName evidence="7">Uronic isomerase</fullName>
    </alternativeName>
</protein>
<comment type="catalytic activity">
    <reaction evidence="7">
        <text>aldehydo-D-galacturonate = keto-D-tagaturonate</text>
        <dbReference type="Rhea" id="RHEA:27702"/>
        <dbReference type="ChEBI" id="CHEBI:12952"/>
        <dbReference type="ChEBI" id="CHEBI:17886"/>
    </reaction>
</comment>
<name>A0A6C2UJY0_9BACT</name>
<evidence type="ECO:0000313" key="8">
    <source>
        <dbReference type="EMBL" id="VGO20408.1"/>
    </source>
</evidence>
<dbReference type="InterPro" id="IPR003766">
    <property type="entry name" value="Uronate_isomerase"/>
</dbReference>
<comment type="catalytic activity">
    <reaction evidence="1 7">
        <text>D-glucuronate = D-fructuronate</text>
        <dbReference type="Rhea" id="RHEA:13049"/>
        <dbReference type="ChEBI" id="CHEBI:58720"/>
        <dbReference type="ChEBI" id="CHEBI:59863"/>
        <dbReference type="EC" id="5.3.1.12"/>
    </reaction>
</comment>
<evidence type="ECO:0000256" key="7">
    <source>
        <dbReference type="HAMAP-Rule" id="MF_00675"/>
    </source>
</evidence>
<dbReference type="UniPathway" id="UPA00246"/>
<dbReference type="Gene3D" id="1.10.2020.10">
    <property type="entry name" value="uronate isomerase, domain 2, chain A"/>
    <property type="match status" value="1"/>
</dbReference>
<evidence type="ECO:0000256" key="3">
    <source>
        <dbReference type="ARBA" id="ARBA00008397"/>
    </source>
</evidence>